<gene>
    <name evidence="2" type="ORF">GT037_005625</name>
</gene>
<dbReference type="RefSeq" id="XP_038786361.1">
    <property type="nucleotide sequence ID" value="XM_038930672.1"/>
</dbReference>
<dbReference type="AlphaFoldDB" id="A0A8H7B2I8"/>
<organism evidence="2 3">
    <name type="scientific">Alternaria burnsii</name>
    <dbReference type="NCBI Taxonomy" id="1187904"/>
    <lineage>
        <taxon>Eukaryota</taxon>
        <taxon>Fungi</taxon>
        <taxon>Dikarya</taxon>
        <taxon>Ascomycota</taxon>
        <taxon>Pezizomycotina</taxon>
        <taxon>Dothideomycetes</taxon>
        <taxon>Pleosporomycetidae</taxon>
        <taxon>Pleosporales</taxon>
        <taxon>Pleosporineae</taxon>
        <taxon>Pleosporaceae</taxon>
        <taxon>Alternaria</taxon>
        <taxon>Alternaria sect. Alternaria</taxon>
    </lineage>
</organism>
<proteinExistence type="predicted"/>
<feature type="compositionally biased region" description="Polar residues" evidence="1">
    <location>
        <begin position="62"/>
        <end position="72"/>
    </location>
</feature>
<evidence type="ECO:0000256" key="1">
    <source>
        <dbReference type="SAM" id="MobiDB-lite"/>
    </source>
</evidence>
<feature type="compositionally biased region" description="Low complexity" evidence="1">
    <location>
        <begin position="49"/>
        <end position="61"/>
    </location>
</feature>
<keyword evidence="3" id="KW-1185">Reference proteome</keyword>
<evidence type="ECO:0000313" key="2">
    <source>
        <dbReference type="EMBL" id="KAF7676120.1"/>
    </source>
</evidence>
<dbReference type="EMBL" id="JAAABM010000007">
    <property type="protein sequence ID" value="KAF7676120.1"/>
    <property type="molecule type" value="Genomic_DNA"/>
</dbReference>
<protein>
    <submittedName>
        <fullName evidence="2">Uncharacterized protein</fullName>
    </submittedName>
</protein>
<dbReference type="GeneID" id="62203850"/>
<reference evidence="2" key="1">
    <citation type="submission" date="2020-01" db="EMBL/GenBank/DDBJ databases">
        <authorList>
            <person name="Feng Z.H.Z."/>
        </authorList>
    </citation>
    <scope>NUCLEOTIDE SEQUENCE</scope>
    <source>
        <strain evidence="2">CBS107.38</strain>
    </source>
</reference>
<comment type="caution">
    <text evidence="2">The sequence shown here is derived from an EMBL/GenBank/DDBJ whole genome shotgun (WGS) entry which is preliminary data.</text>
</comment>
<feature type="compositionally biased region" description="Polar residues" evidence="1">
    <location>
        <begin position="16"/>
        <end position="35"/>
    </location>
</feature>
<reference evidence="2" key="2">
    <citation type="submission" date="2020-08" db="EMBL/GenBank/DDBJ databases">
        <title>Draft Genome Sequence of Cumin Blight Pathogen Alternaria burnsii.</title>
        <authorList>
            <person name="Feng Z."/>
        </authorList>
    </citation>
    <scope>NUCLEOTIDE SEQUENCE</scope>
    <source>
        <strain evidence="2">CBS107.38</strain>
    </source>
</reference>
<accession>A0A8H7B2I8</accession>
<feature type="region of interest" description="Disordered" evidence="1">
    <location>
        <begin position="1"/>
        <end position="79"/>
    </location>
</feature>
<dbReference type="Proteomes" id="UP000596902">
    <property type="component" value="Unassembled WGS sequence"/>
</dbReference>
<sequence>MPILSQEDTNELDAGSTGQTSNASCQTSAAQQTYQRAIPRNPVNPNPPSSQNVQQTSTQRTPVKSSNDTSANAPAPYPFGPDQIVGHPTGLQFPRDRADAVKVLVRLLFDILVYSYDVDFHELHFALAASSPHLCTANLSTRNTSLLNFQEMRVVLEYADAVHKACEAVIDNTQSLLRDEDRNVIIDLIMQPAQTLGIDVAYVFEQLYAFRSHRCDSGNHNKTLLYTKTSFWTRRRGLLPGKLGMDKNQKLLARRLVSDDIAVAQLGTRSNEALALVLGKAIKQYNKRHCRYGMANIKRDVYAEPPFVALRKEVMWWELLREKSAQDGSQPSNVKIQADWRMSMRPKYGIAERHNRKLDNRSYHGMGGLPTAAPRGNSHNTRRPRSFHDLQAIQEQSEAPTRPQSVCNIRSYIMPRPDAACRGLSTNFQ</sequence>
<name>A0A8H7B2I8_9PLEO</name>
<evidence type="ECO:0000313" key="3">
    <source>
        <dbReference type="Proteomes" id="UP000596902"/>
    </source>
</evidence>
<feature type="region of interest" description="Disordered" evidence="1">
    <location>
        <begin position="360"/>
        <end position="383"/>
    </location>
</feature>